<dbReference type="RefSeq" id="XP_030386149.1">
    <property type="nucleotide sequence ID" value="XM_030530289.1"/>
</dbReference>
<feature type="chain" id="PRO_5026909018" evidence="1">
    <location>
        <begin position="20"/>
        <end position="149"/>
    </location>
</feature>
<proteinExistence type="predicted"/>
<reference evidence="3" key="1">
    <citation type="submission" date="2025-08" db="UniProtKB">
        <authorList>
            <consortium name="RefSeq"/>
        </authorList>
    </citation>
    <scope>IDENTIFICATION</scope>
    <source>
        <strain evidence="3">11010-0011.00</strain>
        <tissue evidence="3">Whole body</tissue>
    </source>
</reference>
<dbReference type="Proteomes" id="UP000504634">
    <property type="component" value="Unplaced"/>
</dbReference>
<evidence type="ECO:0000256" key="1">
    <source>
        <dbReference type="SAM" id="SignalP"/>
    </source>
</evidence>
<sequence>MLQLSYVLVYCALLAPYYAYSQSESEVFKPGPCPKLPHPLPKATLKDKIFMVGIFTNGKSLRGSPNLTPCKLIDFRNPEGYTLIGTDNKSYFLFYVCTENNVDGKKFNFEIATAFVVPKGPDPGTDKRIREALDKNKLGLKEWFPFCKV</sequence>
<dbReference type="AlphaFoldDB" id="A0A6J2UCP5"/>
<keyword evidence="2" id="KW-1185">Reference proteome</keyword>
<evidence type="ECO:0000313" key="3">
    <source>
        <dbReference type="RefSeq" id="XP_030386149.1"/>
    </source>
</evidence>
<evidence type="ECO:0000313" key="2">
    <source>
        <dbReference type="Proteomes" id="UP000504634"/>
    </source>
</evidence>
<gene>
    <name evidence="3" type="primary">LOC115632978</name>
</gene>
<feature type="signal peptide" evidence="1">
    <location>
        <begin position="1"/>
        <end position="19"/>
    </location>
</feature>
<organism evidence="2 3">
    <name type="scientific">Drosophila lebanonensis</name>
    <name type="common">Fruit fly</name>
    <name type="synonym">Scaptodrosophila lebanonensis</name>
    <dbReference type="NCBI Taxonomy" id="7225"/>
    <lineage>
        <taxon>Eukaryota</taxon>
        <taxon>Metazoa</taxon>
        <taxon>Ecdysozoa</taxon>
        <taxon>Arthropoda</taxon>
        <taxon>Hexapoda</taxon>
        <taxon>Insecta</taxon>
        <taxon>Pterygota</taxon>
        <taxon>Neoptera</taxon>
        <taxon>Endopterygota</taxon>
        <taxon>Diptera</taxon>
        <taxon>Brachycera</taxon>
        <taxon>Muscomorpha</taxon>
        <taxon>Ephydroidea</taxon>
        <taxon>Drosophilidae</taxon>
        <taxon>Scaptodrosophila</taxon>
    </lineage>
</organism>
<keyword evidence="1" id="KW-0732">Signal</keyword>
<name>A0A6J2UCP5_DROLE</name>
<dbReference type="GeneID" id="115632978"/>
<protein>
    <submittedName>
        <fullName evidence="3">Uncharacterized protein LOC115632978</fullName>
    </submittedName>
</protein>
<accession>A0A6J2UCP5</accession>